<proteinExistence type="predicted"/>
<dbReference type="InterPro" id="IPR000719">
    <property type="entry name" value="Prot_kinase_dom"/>
</dbReference>
<keyword evidence="1" id="KW-0067">ATP-binding</keyword>
<dbReference type="Proteomes" id="UP000485058">
    <property type="component" value="Unassembled WGS sequence"/>
</dbReference>
<dbReference type="GO" id="GO:0004674">
    <property type="term" value="F:protein serine/threonine kinase activity"/>
    <property type="evidence" value="ECO:0007669"/>
    <property type="project" value="UniProtKB-KW"/>
</dbReference>
<evidence type="ECO:0000313" key="3">
    <source>
        <dbReference type="EMBL" id="GFH14175.1"/>
    </source>
</evidence>
<feature type="binding site" evidence="1">
    <location>
        <position position="63"/>
    </location>
    <ligand>
        <name>ATP</name>
        <dbReference type="ChEBI" id="CHEBI:30616"/>
    </ligand>
</feature>
<name>A0A699YY80_HAELA</name>
<feature type="non-terminal residue" evidence="3">
    <location>
        <position position="88"/>
    </location>
</feature>
<dbReference type="EMBL" id="BLLF01000695">
    <property type="protein sequence ID" value="GFH14175.1"/>
    <property type="molecule type" value="Genomic_DNA"/>
</dbReference>
<dbReference type="PROSITE" id="PS50011">
    <property type="entry name" value="PROTEIN_KINASE_DOM"/>
    <property type="match status" value="1"/>
</dbReference>
<evidence type="ECO:0000313" key="4">
    <source>
        <dbReference type="Proteomes" id="UP000485058"/>
    </source>
</evidence>
<keyword evidence="3" id="KW-0418">Kinase</keyword>
<feature type="non-terminal residue" evidence="3">
    <location>
        <position position="1"/>
    </location>
</feature>
<keyword evidence="3" id="KW-0723">Serine/threonine-protein kinase</keyword>
<sequence length="88" mass="9565">DAVGAKQGVQQQRQALATALLQLQLELGGGVQVEEIQLVRRLGAGSFGTVYQGLWRNLEVAVKRVLFSHLASVSAHHSRRQALHEVAL</sequence>
<comment type="caution">
    <text evidence="3">The sequence shown here is derived from an EMBL/GenBank/DDBJ whole genome shotgun (WGS) entry which is preliminary data.</text>
</comment>
<evidence type="ECO:0000256" key="1">
    <source>
        <dbReference type="PROSITE-ProRule" id="PRU10141"/>
    </source>
</evidence>
<accession>A0A699YY80</accession>
<dbReference type="GO" id="GO:0005524">
    <property type="term" value="F:ATP binding"/>
    <property type="evidence" value="ECO:0007669"/>
    <property type="project" value="UniProtKB-UniRule"/>
</dbReference>
<keyword evidence="4" id="KW-1185">Reference proteome</keyword>
<dbReference type="PROSITE" id="PS00107">
    <property type="entry name" value="PROTEIN_KINASE_ATP"/>
    <property type="match status" value="1"/>
</dbReference>
<gene>
    <name evidence="3" type="ORF">HaLaN_10179</name>
</gene>
<protein>
    <submittedName>
        <fullName evidence="3">Serine/threonine protein kinase 5</fullName>
    </submittedName>
</protein>
<dbReference type="Gene3D" id="3.30.200.20">
    <property type="entry name" value="Phosphorylase Kinase, domain 1"/>
    <property type="match status" value="1"/>
</dbReference>
<keyword evidence="3" id="KW-0808">Transferase</keyword>
<organism evidence="3 4">
    <name type="scientific">Haematococcus lacustris</name>
    <name type="common">Green alga</name>
    <name type="synonym">Haematococcus pluvialis</name>
    <dbReference type="NCBI Taxonomy" id="44745"/>
    <lineage>
        <taxon>Eukaryota</taxon>
        <taxon>Viridiplantae</taxon>
        <taxon>Chlorophyta</taxon>
        <taxon>core chlorophytes</taxon>
        <taxon>Chlorophyceae</taxon>
        <taxon>CS clade</taxon>
        <taxon>Chlamydomonadales</taxon>
        <taxon>Haematococcaceae</taxon>
        <taxon>Haematococcus</taxon>
    </lineage>
</organism>
<dbReference type="SUPFAM" id="SSF56112">
    <property type="entry name" value="Protein kinase-like (PK-like)"/>
    <property type="match status" value="1"/>
</dbReference>
<keyword evidence="1" id="KW-0547">Nucleotide-binding</keyword>
<evidence type="ECO:0000259" key="2">
    <source>
        <dbReference type="PROSITE" id="PS50011"/>
    </source>
</evidence>
<reference evidence="3 4" key="1">
    <citation type="submission" date="2020-02" db="EMBL/GenBank/DDBJ databases">
        <title>Draft genome sequence of Haematococcus lacustris strain NIES-144.</title>
        <authorList>
            <person name="Morimoto D."/>
            <person name="Nakagawa S."/>
            <person name="Yoshida T."/>
            <person name="Sawayama S."/>
        </authorList>
    </citation>
    <scope>NUCLEOTIDE SEQUENCE [LARGE SCALE GENOMIC DNA]</scope>
    <source>
        <strain evidence="3 4">NIES-144</strain>
    </source>
</reference>
<feature type="domain" description="Protein kinase" evidence="2">
    <location>
        <begin position="36"/>
        <end position="88"/>
    </location>
</feature>
<dbReference type="AlphaFoldDB" id="A0A699YY80"/>
<dbReference type="InterPro" id="IPR011009">
    <property type="entry name" value="Kinase-like_dom_sf"/>
</dbReference>
<dbReference type="InterPro" id="IPR017441">
    <property type="entry name" value="Protein_kinase_ATP_BS"/>
</dbReference>